<keyword evidence="4" id="KW-0813">Transport</keyword>
<evidence type="ECO:0000313" key="9">
    <source>
        <dbReference type="Proteomes" id="UP000694388"/>
    </source>
</evidence>
<dbReference type="InterPro" id="IPR001390">
    <property type="entry name" value="GABAAa_rcpt"/>
</dbReference>
<dbReference type="InterPro" id="IPR036734">
    <property type="entry name" value="Neur_chan_lig-bd_sf"/>
</dbReference>
<dbReference type="GO" id="GO:0005254">
    <property type="term" value="F:chloride channel activity"/>
    <property type="evidence" value="ECO:0007669"/>
    <property type="project" value="UniProtKB-KW"/>
</dbReference>
<dbReference type="Gene3D" id="2.70.170.10">
    <property type="entry name" value="Neurotransmitter-gated ion-channel ligand-binding domain"/>
    <property type="match status" value="1"/>
</dbReference>
<sequence length="203" mass="23404">MYFLLTYSTILFFFSSQNLLSTGPMKVLRVNNMMASRIWTPDTFFYNGKKSVAHNITMPNKLLRIMDDGTLLYTMRLTVHAECPMYLGNFPMDSHICPLKFGSYAYTTSEVRYFWKREESPSVDVAEDGSRLNQYDLIGRKSHSDTVHSSTGITMYNYLPSCVVNELAHLFVIYILIHVSSQCFQTHLLFSCHFHNFAISSIV</sequence>
<proteinExistence type="predicted"/>
<dbReference type="GO" id="GO:0004890">
    <property type="term" value="F:GABA-A receptor activity"/>
    <property type="evidence" value="ECO:0007669"/>
    <property type="project" value="InterPro"/>
</dbReference>
<evidence type="ECO:0000256" key="1">
    <source>
        <dbReference type="ARBA" id="ARBA00004651"/>
    </source>
</evidence>
<keyword evidence="3" id="KW-1015">Disulfide bond</keyword>
<feature type="domain" description="Neurotransmitter-gated ion-channel ligand-binding" evidence="7">
    <location>
        <begin position="25"/>
        <end position="146"/>
    </location>
</feature>
<dbReference type="GeneTree" id="ENSGT00940000157266"/>
<dbReference type="InterPro" id="IPR006202">
    <property type="entry name" value="Neur_chan_lig-bd"/>
</dbReference>
<evidence type="ECO:0000256" key="5">
    <source>
        <dbReference type="ARBA" id="ARBA00023214"/>
    </source>
</evidence>
<evidence type="ECO:0000256" key="6">
    <source>
        <dbReference type="SAM" id="SignalP"/>
    </source>
</evidence>
<comment type="subcellular location">
    <subcellularLocation>
        <location evidence="1">Cell membrane</location>
        <topology evidence="1">Multi-pass membrane protein</topology>
    </subcellularLocation>
</comment>
<keyword evidence="4" id="KW-0407">Ion channel</keyword>
<evidence type="ECO:0000259" key="7">
    <source>
        <dbReference type="Pfam" id="PF02931"/>
    </source>
</evidence>
<dbReference type="InterPro" id="IPR006201">
    <property type="entry name" value="Neur_channel"/>
</dbReference>
<keyword evidence="9" id="KW-1185">Reference proteome</keyword>
<evidence type="ECO:0000256" key="3">
    <source>
        <dbReference type="ARBA" id="ARBA00023157"/>
    </source>
</evidence>
<dbReference type="Pfam" id="PF02931">
    <property type="entry name" value="Neur_chan_LBD"/>
    <property type="match status" value="1"/>
</dbReference>
<dbReference type="PRINTS" id="PR01079">
    <property type="entry name" value="GABAARALPHA"/>
</dbReference>
<evidence type="ECO:0000256" key="2">
    <source>
        <dbReference type="ARBA" id="ARBA00023136"/>
    </source>
</evidence>
<dbReference type="GO" id="GO:0005230">
    <property type="term" value="F:extracellular ligand-gated monoatomic ion channel activity"/>
    <property type="evidence" value="ECO:0007669"/>
    <property type="project" value="InterPro"/>
</dbReference>
<dbReference type="AlphaFoldDB" id="A0A8C4R256"/>
<organism evidence="8 9">
    <name type="scientific">Eptatretus burgeri</name>
    <name type="common">Inshore hagfish</name>
    <dbReference type="NCBI Taxonomy" id="7764"/>
    <lineage>
        <taxon>Eukaryota</taxon>
        <taxon>Metazoa</taxon>
        <taxon>Chordata</taxon>
        <taxon>Craniata</taxon>
        <taxon>Vertebrata</taxon>
        <taxon>Cyclostomata</taxon>
        <taxon>Myxini</taxon>
        <taxon>Myxiniformes</taxon>
        <taxon>Myxinidae</taxon>
        <taxon>Eptatretinae</taxon>
        <taxon>Eptatretus</taxon>
    </lineage>
</organism>
<dbReference type="SUPFAM" id="SSF63712">
    <property type="entry name" value="Nicotinic receptor ligand binding domain-like"/>
    <property type="match status" value="1"/>
</dbReference>
<name>A0A8C4R256_EPTBU</name>
<keyword evidence="5" id="KW-0868">Chloride</keyword>
<keyword evidence="4" id="KW-0869">Chloride channel</keyword>
<keyword evidence="2" id="KW-0472">Membrane</keyword>
<accession>A0A8C4R256</accession>
<reference evidence="8" key="1">
    <citation type="submission" date="2025-08" db="UniProtKB">
        <authorList>
            <consortium name="Ensembl"/>
        </authorList>
    </citation>
    <scope>IDENTIFICATION</scope>
</reference>
<dbReference type="PROSITE" id="PS00236">
    <property type="entry name" value="NEUROTR_ION_CHANNEL"/>
    <property type="match status" value="1"/>
</dbReference>
<reference evidence="8" key="2">
    <citation type="submission" date="2025-09" db="UniProtKB">
        <authorList>
            <consortium name="Ensembl"/>
        </authorList>
    </citation>
    <scope>IDENTIFICATION</scope>
</reference>
<dbReference type="InterPro" id="IPR018000">
    <property type="entry name" value="Neurotransmitter_ion_chnl_CS"/>
</dbReference>
<feature type="chain" id="PRO_5034375084" description="Neurotransmitter-gated ion-channel ligand-binding domain-containing protein" evidence="6">
    <location>
        <begin position="22"/>
        <end position="203"/>
    </location>
</feature>
<evidence type="ECO:0000313" key="8">
    <source>
        <dbReference type="Ensembl" id="ENSEBUP00000024146.1"/>
    </source>
</evidence>
<dbReference type="Ensembl" id="ENSEBUT00000024722.1">
    <property type="protein sequence ID" value="ENSEBUP00000024146.1"/>
    <property type="gene ID" value="ENSEBUG00000014876.1"/>
</dbReference>
<dbReference type="PANTHER" id="PTHR18945">
    <property type="entry name" value="NEUROTRANSMITTER GATED ION CHANNEL"/>
    <property type="match status" value="1"/>
</dbReference>
<protein>
    <recommendedName>
        <fullName evidence="7">Neurotransmitter-gated ion-channel ligand-binding domain-containing protein</fullName>
    </recommendedName>
</protein>
<feature type="signal peptide" evidence="6">
    <location>
        <begin position="1"/>
        <end position="21"/>
    </location>
</feature>
<dbReference type="Proteomes" id="UP000694388">
    <property type="component" value="Unplaced"/>
</dbReference>
<keyword evidence="4" id="KW-0406">Ion transport</keyword>
<dbReference type="GO" id="GO:0034707">
    <property type="term" value="C:chloride channel complex"/>
    <property type="evidence" value="ECO:0007669"/>
    <property type="project" value="UniProtKB-KW"/>
</dbReference>
<evidence type="ECO:0000256" key="4">
    <source>
        <dbReference type="ARBA" id="ARBA00023173"/>
    </source>
</evidence>
<dbReference type="GO" id="GO:0005886">
    <property type="term" value="C:plasma membrane"/>
    <property type="evidence" value="ECO:0007669"/>
    <property type="project" value="UniProtKB-SubCell"/>
</dbReference>
<keyword evidence="6" id="KW-0732">Signal</keyword>